<dbReference type="CDD" id="cd00586">
    <property type="entry name" value="4HBT"/>
    <property type="match status" value="1"/>
</dbReference>
<dbReference type="InterPro" id="IPR036291">
    <property type="entry name" value="NAD(P)-bd_dom_sf"/>
</dbReference>
<dbReference type="InterPro" id="IPR006176">
    <property type="entry name" value="3-OHacyl-CoA_DH_NAD-bd"/>
</dbReference>
<dbReference type="RefSeq" id="WP_109670781.1">
    <property type="nucleotide sequence ID" value="NZ_QGGH01000012.1"/>
</dbReference>
<sequence length="491" mass="53445">MKVAIIGCGVIGAGWAARFLLNGHDVSIFDTGPDAERRMREVLANARSSLPALYDRPLPSAGQLDFVGTIAEAVTDAYWVQESVPERLEVKRAIYAAIEPHLANGALLASSTSAIRPSKLQELCSHPERLIVAHPFNPVYLLPLVEVVGSELTPPALKARAAETLQSIGMHPLVLDRENDGFIGNRLQEAMWRETLWMIKEGVATTAQIDEAILYGFGLRCAQMGQFETYRLAGGEAGMRHFFAQFGPSLVEPLSHLMDVPDLDAALIDRIAEQSDAQSAGRSIRETERARDASLVAMIRSLKPQGVGAGGTIRAHEAHLPLRQDGSLPVTARRVIPSSWTDANGHMNEAHYLEIASNAADALTEGCGVTAEYIAAGRSHFTGETHVRYLAELHEGDEITVRTQVLYGMGKKTHLFHRLYGPSEELAATVEMMILHVDLATRAIREPLPNVAVALKNLEKAHAHLPRPDGAGAAIRDLYKMEAEHSVSRAV</sequence>
<proteinExistence type="predicted"/>
<evidence type="ECO:0000313" key="4">
    <source>
        <dbReference type="EMBL" id="PWJ88200.1"/>
    </source>
</evidence>
<dbReference type="Gene3D" id="1.10.1040.10">
    <property type="entry name" value="N-(1-d-carboxylethyl)-l-norvaline Dehydrogenase, domain 2"/>
    <property type="match status" value="1"/>
</dbReference>
<protein>
    <submittedName>
        <fullName evidence="4">Carnitine 3-dehydrogenase</fullName>
    </submittedName>
</protein>
<dbReference type="SUPFAM" id="SSF51735">
    <property type="entry name" value="NAD(P)-binding Rossmann-fold domains"/>
    <property type="match status" value="1"/>
</dbReference>
<dbReference type="GO" id="GO:0006631">
    <property type="term" value="P:fatty acid metabolic process"/>
    <property type="evidence" value="ECO:0007669"/>
    <property type="project" value="InterPro"/>
</dbReference>
<evidence type="ECO:0000313" key="5">
    <source>
        <dbReference type="Proteomes" id="UP000245631"/>
    </source>
</evidence>
<dbReference type="PANTHER" id="PTHR48075:SF5">
    <property type="entry name" value="3-HYDROXYBUTYRYL-COA DEHYDROGENASE"/>
    <property type="match status" value="1"/>
</dbReference>
<dbReference type="Proteomes" id="UP000245631">
    <property type="component" value="Unassembled WGS sequence"/>
</dbReference>
<feature type="domain" description="3-hydroxyacyl-CoA dehydrogenase NAD binding" evidence="3">
    <location>
        <begin position="2"/>
        <end position="175"/>
    </location>
</feature>
<dbReference type="InterPro" id="IPR013328">
    <property type="entry name" value="6PGD_dom2"/>
</dbReference>
<dbReference type="Gene3D" id="3.40.50.720">
    <property type="entry name" value="NAD(P)-binding Rossmann-like Domain"/>
    <property type="match status" value="1"/>
</dbReference>
<dbReference type="Pfam" id="PF00725">
    <property type="entry name" value="3HCDH"/>
    <property type="match status" value="1"/>
</dbReference>
<keyword evidence="1" id="KW-0560">Oxidoreductase</keyword>
<evidence type="ECO:0000259" key="2">
    <source>
        <dbReference type="Pfam" id="PF00725"/>
    </source>
</evidence>
<dbReference type="AlphaFoldDB" id="A0A8E3B2S3"/>
<dbReference type="GeneID" id="61055071"/>
<accession>A0A8E3B2S3</accession>
<dbReference type="SUPFAM" id="SSF54637">
    <property type="entry name" value="Thioesterase/thiol ester dehydrase-isomerase"/>
    <property type="match status" value="1"/>
</dbReference>
<dbReference type="NCBIfam" id="NF005716">
    <property type="entry name" value="PRK07531.1"/>
    <property type="match status" value="1"/>
</dbReference>
<gene>
    <name evidence="4" type="ORF">C8D77_11294</name>
</gene>
<organism evidence="4 5">
    <name type="scientific">Rhizobium loti</name>
    <name type="common">Mesorhizobium loti</name>
    <dbReference type="NCBI Taxonomy" id="381"/>
    <lineage>
        <taxon>Bacteria</taxon>
        <taxon>Pseudomonadati</taxon>
        <taxon>Pseudomonadota</taxon>
        <taxon>Alphaproteobacteria</taxon>
        <taxon>Hyphomicrobiales</taxon>
        <taxon>Phyllobacteriaceae</taxon>
        <taxon>Mesorhizobium</taxon>
    </lineage>
</organism>
<reference evidence="4 5" key="1">
    <citation type="submission" date="2018-05" db="EMBL/GenBank/DDBJ databases">
        <title>Genomic Encyclopedia of Type Strains, Phase IV (KMG-IV): sequencing the most valuable type-strain genomes for metagenomic binning, comparative biology and taxonomic classification.</title>
        <authorList>
            <person name="Goeker M."/>
        </authorList>
    </citation>
    <scope>NUCLEOTIDE SEQUENCE [LARGE SCALE GENOMIC DNA]</scope>
    <source>
        <strain evidence="4 5">DSM 2626</strain>
    </source>
</reference>
<dbReference type="GO" id="GO:0016616">
    <property type="term" value="F:oxidoreductase activity, acting on the CH-OH group of donors, NAD or NADP as acceptor"/>
    <property type="evidence" value="ECO:0007669"/>
    <property type="project" value="InterPro"/>
</dbReference>
<evidence type="ECO:0000256" key="1">
    <source>
        <dbReference type="ARBA" id="ARBA00023002"/>
    </source>
</evidence>
<name>A0A8E3B2S3_RHILI</name>
<dbReference type="InterPro" id="IPR029069">
    <property type="entry name" value="HotDog_dom_sf"/>
</dbReference>
<dbReference type="GO" id="GO:0070403">
    <property type="term" value="F:NAD+ binding"/>
    <property type="evidence" value="ECO:0007669"/>
    <property type="project" value="InterPro"/>
</dbReference>
<dbReference type="Pfam" id="PF13279">
    <property type="entry name" value="4HBT_2"/>
    <property type="match status" value="1"/>
</dbReference>
<dbReference type="InterPro" id="IPR006108">
    <property type="entry name" value="3HC_DH_C"/>
</dbReference>
<dbReference type="SUPFAM" id="SSF48179">
    <property type="entry name" value="6-phosphogluconate dehydrogenase C-terminal domain-like"/>
    <property type="match status" value="1"/>
</dbReference>
<dbReference type="EMBL" id="QGGH01000012">
    <property type="protein sequence ID" value="PWJ88200.1"/>
    <property type="molecule type" value="Genomic_DNA"/>
</dbReference>
<comment type="caution">
    <text evidence="4">The sequence shown here is derived from an EMBL/GenBank/DDBJ whole genome shotgun (WGS) entry which is preliminary data.</text>
</comment>
<evidence type="ECO:0000259" key="3">
    <source>
        <dbReference type="Pfam" id="PF02737"/>
    </source>
</evidence>
<dbReference type="InterPro" id="IPR008927">
    <property type="entry name" value="6-PGluconate_DH-like_C_sf"/>
</dbReference>
<feature type="domain" description="3-hydroxyacyl-CoA dehydrogenase C-terminal" evidence="2">
    <location>
        <begin position="181"/>
        <end position="252"/>
    </location>
</feature>
<dbReference type="Pfam" id="PF02737">
    <property type="entry name" value="3HCDH_N"/>
    <property type="match status" value="1"/>
</dbReference>
<dbReference type="PANTHER" id="PTHR48075">
    <property type="entry name" value="3-HYDROXYACYL-COA DEHYDROGENASE FAMILY PROTEIN"/>
    <property type="match status" value="1"/>
</dbReference>
<dbReference type="Gene3D" id="3.10.129.10">
    <property type="entry name" value="Hotdog Thioesterase"/>
    <property type="match status" value="1"/>
</dbReference>